<organism evidence="1 2">
    <name type="scientific">Hyaloscypha variabilis (strain UAMH 11265 / GT02V1 / F)</name>
    <name type="common">Meliniomyces variabilis</name>
    <dbReference type="NCBI Taxonomy" id="1149755"/>
    <lineage>
        <taxon>Eukaryota</taxon>
        <taxon>Fungi</taxon>
        <taxon>Dikarya</taxon>
        <taxon>Ascomycota</taxon>
        <taxon>Pezizomycotina</taxon>
        <taxon>Leotiomycetes</taxon>
        <taxon>Helotiales</taxon>
        <taxon>Hyaloscyphaceae</taxon>
        <taxon>Hyaloscypha</taxon>
        <taxon>Hyaloscypha variabilis</taxon>
    </lineage>
</organism>
<sequence>MAFLGFNRFSPPTHRFPAEQQEREEEFVRLLRRVGGKWWASPLRASQVAMGWKEAEGPERERWFFAWAPADGSGGVWALVYDDDDERIPATAILRMAVTMEERCELLEKLRAKFHEDPRECEGLKKAFADPEKST</sequence>
<dbReference type="Proteomes" id="UP000235786">
    <property type="component" value="Unassembled WGS sequence"/>
</dbReference>
<name>A0A2J6R253_HYAVF</name>
<proteinExistence type="predicted"/>
<accession>A0A2J6R253</accession>
<dbReference type="AlphaFoldDB" id="A0A2J6R253"/>
<dbReference type="EMBL" id="KZ613958">
    <property type="protein sequence ID" value="PMD32598.1"/>
    <property type="molecule type" value="Genomic_DNA"/>
</dbReference>
<evidence type="ECO:0000313" key="2">
    <source>
        <dbReference type="Proteomes" id="UP000235786"/>
    </source>
</evidence>
<evidence type="ECO:0000313" key="1">
    <source>
        <dbReference type="EMBL" id="PMD32598.1"/>
    </source>
</evidence>
<protein>
    <submittedName>
        <fullName evidence="1">Uncharacterized protein</fullName>
    </submittedName>
</protein>
<keyword evidence="2" id="KW-1185">Reference proteome</keyword>
<dbReference type="OrthoDB" id="4487429at2759"/>
<gene>
    <name evidence="1" type="ORF">L207DRAFT_518515</name>
</gene>
<reference evidence="1 2" key="1">
    <citation type="submission" date="2016-04" db="EMBL/GenBank/DDBJ databases">
        <title>A degradative enzymes factory behind the ericoid mycorrhizal symbiosis.</title>
        <authorList>
            <consortium name="DOE Joint Genome Institute"/>
            <person name="Martino E."/>
            <person name="Morin E."/>
            <person name="Grelet G."/>
            <person name="Kuo A."/>
            <person name="Kohler A."/>
            <person name="Daghino S."/>
            <person name="Barry K."/>
            <person name="Choi C."/>
            <person name="Cichocki N."/>
            <person name="Clum A."/>
            <person name="Copeland A."/>
            <person name="Hainaut M."/>
            <person name="Haridas S."/>
            <person name="Labutti K."/>
            <person name="Lindquist E."/>
            <person name="Lipzen A."/>
            <person name="Khouja H.-R."/>
            <person name="Murat C."/>
            <person name="Ohm R."/>
            <person name="Olson A."/>
            <person name="Spatafora J."/>
            <person name="Veneault-Fourrey C."/>
            <person name="Henrissat B."/>
            <person name="Grigoriev I."/>
            <person name="Martin F."/>
            <person name="Perotto S."/>
        </authorList>
    </citation>
    <scope>NUCLEOTIDE SEQUENCE [LARGE SCALE GENOMIC DNA]</scope>
    <source>
        <strain evidence="1 2">F</strain>
    </source>
</reference>